<feature type="domain" description="FAD/NAD(P)-binding" evidence="2">
    <location>
        <begin position="12"/>
        <end position="314"/>
    </location>
</feature>
<dbReference type="EMBL" id="KQ965754">
    <property type="protein sequence ID" value="KXS16324.1"/>
    <property type="molecule type" value="Genomic_DNA"/>
</dbReference>
<name>A0A139AIF5_GONPJ</name>
<organism evidence="3 4">
    <name type="scientific">Gonapodya prolifera (strain JEL478)</name>
    <name type="common">Monoblepharis prolifera</name>
    <dbReference type="NCBI Taxonomy" id="1344416"/>
    <lineage>
        <taxon>Eukaryota</taxon>
        <taxon>Fungi</taxon>
        <taxon>Fungi incertae sedis</taxon>
        <taxon>Chytridiomycota</taxon>
        <taxon>Chytridiomycota incertae sedis</taxon>
        <taxon>Monoblepharidomycetes</taxon>
        <taxon>Monoblepharidales</taxon>
        <taxon>Gonapodyaceae</taxon>
        <taxon>Gonapodya</taxon>
    </lineage>
</organism>
<accession>A0A139AIF5</accession>
<dbReference type="Pfam" id="PF07992">
    <property type="entry name" value="Pyr_redox_2"/>
    <property type="match status" value="1"/>
</dbReference>
<keyword evidence="4" id="KW-1185">Reference proteome</keyword>
<evidence type="ECO:0000256" key="1">
    <source>
        <dbReference type="SAM" id="MobiDB-lite"/>
    </source>
</evidence>
<gene>
    <name evidence="3" type="ORF">M427DRAFT_134345</name>
</gene>
<feature type="compositionally biased region" description="Basic and acidic residues" evidence="1">
    <location>
        <begin position="422"/>
        <end position="437"/>
    </location>
</feature>
<evidence type="ECO:0000259" key="2">
    <source>
        <dbReference type="Pfam" id="PF07992"/>
    </source>
</evidence>
<feature type="region of interest" description="Disordered" evidence="1">
    <location>
        <begin position="418"/>
        <end position="490"/>
    </location>
</feature>
<evidence type="ECO:0000313" key="4">
    <source>
        <dbReference type="Proteomes" id="UP000070544"/>
    </source>
</evidence>
<proteinExistence type="predicted"/>
<dbReference type="GO" id="GO:0050660">
    <property type="term" value="F:flavin adenine dinucleotide binding"/>
    <property type="evidence" value="ECO:0007669"/>
    <property type="project" value="TreeGrafter"/>
</dbReference>
<dbReference type="InterPro" id="IPR036188">
    <property type="entry name" value="FAD/NAD-bd_sf"/>
</dbReference>
<dbReference type="Proteomes" id="UP000070544">
    <property type="component" value="Unassembled WGS sequence"/>
</dbReference>
<reference evidence="3 4" key="1">
    <citation type="journal article" date="2015" name="Genome Biol. Evol.">
        <title>Phylogenomic analyses indicate that early fungi evolved digesting cell walls of algal ancestors of land plants.</title>
        <authorList>
            <person name="Chang Y."/>
            <person name="Wang S."/>
            <person name="Sekimoto S."/>
            <person name="Aerts A.L."/>
            <person name="Choi C."/>
            <person name="Clum A."/>
            <person name="LaButti K.M."/>
            <person name="Lindquist E.A."/>
            <person name="Yee Ngan C."/>
            <person name="Ohm R.A."/>
            <person name="Salamov A.A."/>
            <person name="Grigoriev I.V."/>
            <person name="Spatafora J.W."/>
            <person name="Berbee M.L."/>
        </authorList>
    </citation>
    <scope>NUCLEOTIDE SEQUENCE [LARGE SCALE GENOMIC DNA]</scope>
    <source>
        <strain evidence="3 4">JEL478</strain>
    </source>
</reference>
<dbReference type="GO" id="GO:0005737">
    <property type="term" value="C:cytoplasm"/>
    <property type="evidence" value="ECO:0007669"/>
    <property type="project" value="TreeGrafter"/>
</dbReference>
<dbReference type="PANTHER" id="PTHR43735:SF11">
    <property type="entry name" value="HYPOTHETICAL OXIDOREDUCTASE (EUROFUNG)"/>
    <property type="match status" value="1"/>
</dbReference>
<dbReference type="PRINTS" id="PR00469">
    <property type="entry name" value="PNDRDTASEII"/>
</dbReference>
<dbReference type="AlphaFoldDB" id="A0A139AIF5"/>
<dbReference type="PANTHER" id="PTHR43735">
    <property type="entry name" value="APOPTOSIS-INDUCING FACTOR 1"/>
    <property type="match status" value="1"/>
</dbReference>
<dbReference type="STRING" id="1344416.A0A139AIF5"/>
<dbReference type="GO" id="GO:0004174">
    <property type="term" value="F:electron-transferring-flavoprotein dehydrogenase activity"/>
    <property type="evidence" value="ECO:0007669"/>
    <property type="project" value="TreeGrafter"/>
</dbReference>
<dbReference type="OrthoDB" id="202203at2759"/>
<protein>
    <submittedName>
        <fullName evidence="3">FAD/NAD(P)-binding domain-containing protein</fullName>
    </submittedName>
</protein>
<dbReference type="Gene3D" id="3.50.50.100">
    <property type="match status" value="1"/>
</dbReference>
<sequence>MNVIPSPADYKNVVVVGGSFAGVAAVNGLKGRLPQSHRVVLIEPRSTFHFAFAFPRAAVLSGFEDSLFIPYDRLFASPEDGLVLRCKAVQVAPDYVVVDRPVQLGRTEPTTVVPFKYLIYAAGATHPSPTSLSDTGTKQDSVRELKDWQDKIQHARSILVVGGGGSGVELAAEIADKYGAAKKVTLAHSRDKYFGLYGGELDRVLTNVLGRLGVQQIKGERVVVPSGGFPKDGVARQVKTTSGSEIVSDLQILCTGLTPNTSALRQHFPHILNASGFIPTLATSQIHSPSHPHIFAVGDVTNHPHKTAKEGMRQAGIAAENILAMARREAKGRAPPTADELEQGVAMGAKIHLTMGHTADVFARIDEAGRAEASERPYRAKGGENLGAGRIWRRLGHRDSESTQGRFGFLGLGGWGGWRGGRRGEGEGEGEGSDRERRGGRRHRGHHGHHGRHHDHHRGHEHNHGGHHGHAHDHGHPYGGRGMHVPSAMA</sequence>
<dbReference type="InterPro" id="IPR023753">
    <property type="entry name" value="FAD/NAD-binding_dom"/>
</dbReference>
<dbReference type="PRINTS" id="PR00368">
    <property type="entry name" value="FADPNR"/>
</dbReference>
<feature type="compositionally biased region" description="Basic residues" evidence="1">
    <location>
        <begin position="438"/>
        <end position="473"/>
    </location>
</feature>
<evidence type="ECO:0000313" key="3">
    <source>
        <dbReference type="EMBL" id="KXS16324.1"/>
    </source>
</evidence>
<dbReference type="SUPFAM" id="SSF51905">
    <property type="entry name" value="FAD/NAD(P)-binding domain"/>
    <property type="match status" value="1"/>
</dbReference>